<organism evidence="10 11">
    <name type="scientific">Polynucleobacter brandtiae</name>
    <dbReference type="NCBI Taxonomy" id="1938816"/>
    <lineage>
        <taxon>Bacteria</taxon>
        <taxon>Pseudomonadati</taxon>
        <taxon>Pseudomonadota</taxon>
        <taxon>Betaproteobacteria</taxon>
        <taxon>Burkholderiales</taxon>
        <taxon>Burkholderiaceae</taxon>
        <taxon>Polynucleobacter</taxon>
    </lineage>
</organism>
<evidence type="ECO:0000256" key="7">
    <source>
        <dbReference type="ARBA" id="ARBA00023160"/>
    </source>
</evidence>
<name>A0A2M8VZA3_9BURK</name>
<feature type="binding site" evidence="8">
    <location>
        <position position="88"/>
    </location>
    <ligand>
        <name>Mg(2+)</name>
        <dbReference type="ChEBI" id="CHEBI:18420"/>
    </ligand>
</feature>
<keyword evidence="2 8" id="KW-0808">Transferase</keyword>
<evidence type="ECO:0000256" key="6">
    <source>
        <dbReference type="ARBA" id="ARBA00023098"/>
    </source>
</evidence>
<dbReference type="NCBIfam" id="TIGR00516">
    <property type="entry name" value="acpS"/>
    <property type="match status" value="1"/>
</dbReference>
<feature type="binding site" evidence="8">
    <location>
        <position position="34"/>
    </location>
    <ligand>
        <name>Mg(2+)</name>
        <dbReference type="ChEBI" id="CHEBI:18420"/>
    </ligand>
</feature>
<evidence type="ECO:0000256" key="8">
    <source>
        <dbReference type="HAMAP-Rule" id="MF_00101"/>
    </source>
</evidence>
<evidence type="ECO:0000313" key="11">
    <source>
        <dbReference type="Proteomes" id="UP000229366"/>
    </source>
</evidence>
<evidence type="ECO:0000259" key="9">
    <source>
        <dbReference type="Pfam" id="PF01648"/>
    </source>
</evidence>
<evidence type="ECO:0000313" key="10">
    <source>
        <dbReference type="EMBL" id="PJI83192.1"/>
    </source>
</evidence>
<protein>
    <recommendedName>
        <fullName evidence="8">Holo-[acyl-carrier-protein] synthase</fullName>
        <shortName evidence="8">Holo-ACP synthase</shortName>
        <ecNumber evidence="8">2.7.8.7</ecNumber>
    </recommendedName>
    <alternativeName>
        <fullName evidence="8">4'-phosphopantetheinyl transferase AcpS</fullName>
    </alternativeName>
</protein>
<evidence type="ECO:0000256" key="1">
    <source>
        <dbReference type="ARBA" id="ARBA00022516"/>
    </source>
</evidence>
<comment type="similarity">
    <text evidence="8">Belongs to the P-Pant transferase superfamily. AcpS family.</text>
</comment>
<keyword evidence="4 8" id="KW-0276">Fatty acid metabolism</keyword>
<keyword evidence="7 8" id="KW-0275">Fatty acid biosynthesis</keyword>
<dbReference type="InterPro" id="IPR008278">
    <property type="entry name" value="4-PPantetheinyl_Trfase_dom"/>
</dbReference>
<keyword evidence="5 8" id="KW-0460">Magnesium</keyword>
<proteinExistence type="inferred from homology"/>
<keyword evidence="6 8" id="KW-0443">Lipid metabolism</keyword>
<evidence type="ECO:0000256" key="5">
    <source>
        <dbReference type="ARBA" id="ARBA00022842"/>
    </source>
</evidence>
<accession>A0A2M8VZA3</accession>
<comment type="cofactor">
    <cofactor evidence="8">
        <name>Mg(2+)</name>
        <dbReference type="ChEBI" id="CHEBI:18420"/>
    </cofactor>
</comment>
<dbReference type="GO" id="GO:0000287">
    <property type="term" value="F:magnesium ion binding"/>
    <property type="evidence" value="ECO:0007669"/>
    <property type="project" value="UniProtKB-UniRule"/>
</dbReference>
<dbReference type="GO" id="GO:0006633">
    <property type="term" value="P:fatty acid biosynthetic process"/>
    <property type="evidence" value="ECO:0007669"/>
    <property type="project" value="UniProtKB-UniRule"/>
</dbReference>
<dbReference type="SUPFAM" id="SSF56214">
    <property type="entry name" value="4'-phosphopantetheinyl transferase"/>
    <property type="match status" value="1"/>
</dbReference>
<dbReference type="InterPro" id="IPR002582">
    <property type="entry name" value="ACPS"/>
</dbReference>
<dbReference type="EMBL" id="PGTX01000001">
    <property type="protein sequence ID" value="PJI83192.1"/>
    <property type="molecule type" value="Genomic_DNA"/>
</dbReference>
<dbReference type="Gene3D" id="3.90.470.20">
    <property type="entry name" value="4'-phosphopantetheinyl transferase domain"/>
    <property type="match status" value="1"/>
</dbReference>
<keyword evidence="11" id="KW-1185">Reference proteome</keyword>
<comment type="subcellular location">
    <subcellularLocation>
        <location evidence="8">Cytoplasm</location>
    </subcellularLocation>
</comment>
<keyword evidence="3 8" id="KW-0479">Metal-binding</keyword>
<dbReference type="NCBIfam" id="TIGR00556">
    <property type="entry name" value="pantethn_trn"/>
    <property type="match status" value="1"/>
</dbReference>
<dbReference type="Pfam" id="PF01648">
    <property type="entry name" value="ACPS"/>
    <property type="match status" value="1"/>
</dbReference>
<gene>
    <name evidence="8" type="primary">acpS</name>
    <name evidence="10" type="ORF">B0G85_0586</name>
</gene>
<evidence type="ECO:0000256" key="2">
    <source>
        <dbReference type="ARBA" id="ARBA00022679"/>
    </source>
</evidence>
<dbReference type="AlphaFoldDB" id="A0A2M8VZA3"/>
<dbReference type="GO" id="GO:0008897">
    <property type="term" value="F:holo-[acyl-carrier-protein] synthase activity"/>
    <property type="evidence" value="ECO:0007669"/>
    <property type="project" value="UniProtKB-UniRule"/>
</dbReference>
<dbReference type="InterPro" id="IPR004568">
    <property type="entry name" value="Ppantetheine-prot_Trfase_dom"/>
</dbReference>
<evidence type="ECO:0000256" key="4">
    <source>
        <dbReference type="ARBA" id="ARBA00022832"/>
    </source>
</evidence>
<comment type="function">
    <text evidence="8">Transfers the 4'-phosphopantetheine moiety from coenzyme A to a Ser of acyl-carrier-protein.</text>
</comment>
<keyword evidence="8" id="KW-0963">Cytoplasm</keyword>
<dbReference type="InterPro" id="IPR037143">
    <property type="entry name" value="4-PPantetheinyl_Trfase_dom_sf"/>
</dbReference>
<reference evidence="10 11" key="1">
    <citation type="submission" date="2017-11" db="EMBL/GenBank/DDBJ databases">
        <title>Genomic Encyclopedia of Type Strains, Phase III (KMG-III): the genomes of soil and plant-associated and newly described type strains.</title>
        <authorList>
            <person name="Whitman W."/>
        </authorList>
    </citation>
    <scope>NUCLEOTIDE SEQUENCE [LARGE SCALE GENOMIC DNA]</scope>
    <source>
        <strain evidence="10 11">UB-Domo-W1</strain>
    </source>
</reference>
<keyword evidence="1 8" id="KW-0444">Lipid biosynthesis</keyword>
<sequence>MAKGDYGYGVTHGPRPRARLTDFYLPMIIGIGTDILQIERLQAAYDRTQGRLAEKVLGPDEMIVFKQRLSRNHKRGIAFLATRFAAKEAFSKAIGLGMRMPMAWRLLQTLNEPSGKPITSYRGALAIFMQERNWEAQVTVSDELDMAIAHVIVIQK</sequence>
<dbReference type="HAMAP" id="MF_00101">
    <property type="entry name" value="AcpS"/>
    <property type="match status" value="1"/>
</dbReference>
<feature type="domain" description="4'-phosphopantetheinyl transferase" evidence="9">
    <location>
        <begin position="30"/>
        <end position="137"/>
    </location>
</feature>
<evidence type="ECO:0000256" key="3">
    <source>
        <dbReference type="ARBA" id="ARBA00022723"/>
    </source>
</evidence>
<dbReference type="Proteomes" id="UP000229366">
    <property type="component" value="Unassembled WGS sequence"/>
</dbReference>
<comment type="catalytic activity">
    <reaction evidence="8">
        <text>apo-[ACP] + CoA = holo-[ACP] + adenosine 3',5'-bisphosphate + H(+)</text>
        <dbReference type="Rhea" id="RHEA:12068"/>
        <dbReference type="Rhea" id="RHEA-COMP:9685"/>
        <dbReference type="Rhea" id="RHEA-COMP:9690"/>
        <dbReference type="ChEBI" id="CHEBI:15378"/>
        <dbReference type="ChEBI" id="CHEBI:29999"/>
        <dbReference type="ChEBI" id="CHEBI:57287"/>
        <dbReference type="ChEBI" id="CHEBI:58343"/>
        <dbReference type="ChEBI" id="CHEBI:64479"/>
        <dbReference type="EC" id="2.7.8.7"/>
    </reaction>
</comment>
<comment type="caution">
    <text evidence="10">The sequence shown here is derived from an EMBL/GenBank/DDBJ whole genome shotgun (WGS) entry which is preliminary data.</text>
</comment>
<dbReference type="EC" id="2.7.8.7" evidence="8"/>
<dbReference type="GO" id="GO:0005737">
    <property type="term" value="C:cytoplasm"/>
    <property type="evidence" value="ECO:0007669"/>
    <property type="project" value="UniProtKB-SubCell"/>
</dbReference>